<protein>
    <submittedName>
        <fullName evidence="1">Uncharacterized protein</fullName>
    </submittedName>
</protein>
<evidence type="ECO:0000313" key="1">
    <source>
        <dbReference type="EMBL" id="GFQ72626.1"/>
    </source>
</evidence>
<dbReference type="OrthoDB" id="10060618at2759"/>
<gene>
    <name evidence="1" type="ORF">TNCT_355811</name>
</gene>
<keyword evidence="2" id="KW-1185">Reference proteome</keyword>
<dbReference type="Proteomes" id="UP000887116">
    <property type="component" value="Unassembled WGS sequence"/>
</dbReference>
<proteinExistence type="predicted"/>
<evidence type="ECO:0000313" key="2">
    <source>
        <dbReference type="Proteomes" id="UP000887116"/>
    </source>
</evidence>
<name>A0A8X6F8J5_TRICU</name>
<dbReference type="EMBL" id="BMAO01011285">
    <property type="protein sequence ID" value="GFQ72626.1"/>
    <property type="molecule type" value="Genomic_DNA"/>
</dbReference>
<sequence length="84" mass="9649">MLTLMGIKIGPEAHGFAVKRDNIRIECSEIRTSDASKEIRTPCLEETTSKNTFLLSRGRPNIWSTSRRLKKCKYKVPWPSLRVT</sequence>
<organism evidence="1 2">
    <name type="scientific">Trichonephila clavata</name>
    <name type="common">Joro spider</name>
    <name type="synonym">Nephila clavata</name>
    <dbReference type="NCBI Taxonomy" id="2740835"/>
    <lineage>
        <taxon>Eukaryota</taxon>
        <taxon>Metazoa</taxon>
        <taxon>Ecdysozoa</taxon>
        <taxon>Arthropoda</taxon>
        <taxon>Chelicerata</taxon>
        <taxon>Arachnida</taxon>
        <taxon>Araneae</taxon>
        <taxon>Araneomorphae</taxon>
        <taxon>Entelegynae</taxon>
        <taxon>Araneoidea</taxon>
        <taxon>Nephilidae</taxon>
        <taxon>Trichonephila</taxon>
    </lineage>
</organism>
<accession>A0A8X6F8J5</accession>
<dbReference type="AlphaFoldDB" id="A0A8X6F8J5"/>
<comment type="caution">
    <text evidence="1">The sequence shown here is derived from an EMBL/GenBank/DDBJ whole genome shotgun (WGS) entry which is preliminary data.</text>
</comment>
<reference evidence="1" key="1">
    <citation type="submission" date="2020-07" db="EMBL/GenBank/DDBJ databases">
        <title>Multicomponent nature underlies the extraordinary mechanical properties of spider dragline silk.</title>
        <authorList>
            <person name="Kono N."/>
            <person name="Nakamura H."/>
            <person name="Mori M."/>
            <person name="Yoshida Y."/>
            <person name="Ohtoshi R."/>
            <person name="Malay A.D."/>
            <person name="Moran D.A.P."/>
            <person name="Tomita M."/>
            <person name="Numata K."/>
            <person name="Arakawa K."/>
        </authorList>
    </citation>
    <scope>NUCLEOTIDE SEQUENCE</scope>
</reference>